<organism evidence="7">
    <name type="scientific">freshwater metagenome</name>
    <dbReference type="NCBI Taxonomy" id="449393"/>
    <lineage>
        <taxon>unclassified sequences</taxon>
        <taxon>metagenomes</taxon>
        <taxon>ecological metagenomes</taxon>
    </lineage>
</organism>
<keyword evidence="2" id="KW-1003">Cell membrane</keyword>
<keyword evidence="4 6" id="KW-1133">Transmembrane helix</keyword>
<evidence type="ECO:0000256" key="5">
    <source>
        <dbReference type="ARBA" id="ARBA00023136"/>
    </source>
</evidence>
<gene>
    <name evidence="7" type="ORF">UFOPK4125_00415</name>
</gene>
<protein>
    <submittedName>
        <fullName evidence="7">Unannotated protein</fullName>
    </submittedName>
</protein>
<evidence type="ECO:0000256" key="1">
    <source>
        <dbReference type="ARBA" id="ARBA00004651"/>
    </source>
</evidence>
<evidence type="ECO:0000256" key="6">
    <source>
        <dbReference type="SAM" id="Phobius"/>
    </source>
</evidence>
<accession>A0A6J7QRX9</accession>
<dbReference type="Pfam" id="PF09678">
    <property type="entry name" value="Caa3_CtaG"/>
    <property type="match status" value="1"/>
</dbReference>
<keyword evidence="5 6" id="KW-0472">Membrane</keyword>
<reference evidence="7" key="1">
    <citation type="submission" date="2020-05" db="EMBL/GenBank/DDBJ databases">
        <authorList>
            <person name="Chiriac C."/>
            <person name="Salcher M."/>
            <person name="Ghai R."/>
            <person name="Kavagutti S V."/>
        </authorList>
    </citation>
    <scope>NUCLEOTIDE SEQUENCE</scope>
</reference>
<evidence type="ECO:0000256" key="4">
    <source>
        <dbReference type="ARBA" id="ARBA00022989"/>
    </source>
</evidence>
<sequence>MSATTLIDGGYFAQLQRPWATDLLADQKLGGSIGWAMGEIPILLALLATFIQWVREDKKEANRIDRAADRAAAMGEDDELAQYNKYLSELNQRDIRE</sequence>
<keyword evidence="3 6" id="KW-0812">Transmembrane</keyword>
<evidence type="ECO:0000313" key="7">
    <source>
        <dbReference type="EMBL" id="CAB5020490.1"/>
    </source>
</evidence>
<name>A0A6J7QRX9_9ZZZZ</name>
<dbReference type="EMBL" id="CAFBPR010000053">
    <property type="protein sequence ID" value="CAB5020490.1"/>
    <property type="molecule type" value="Genomic_DNA"/>
</dbReference>
<feature type="transmembrane region" description="Helical" evidence="6">
    <location>
        <begin position="33"/>
        <end position="54"/>
    </location>
</feature>
<evidence type="ECO:0000256" key="3">
    <source>
        <dbReference type="ARBA" id="ARBA00022692"/>
    </source>
</evidence>
<dbReference type="InterPro" id="IPR019108">
    <property type="entry name" value="Caa3_assmbl_CtaG-rel"/>
</dbReference>
<comment type="subcellular location">
    <subcellularLocation>
        <location evidence="1">Cell membrane</location>
        <topology evidence="1">Multi-pass membrane protein</topology>
    </subcellularLocation>
</comment>
<dbReference type="AlphaFoldDB" id="A0A6J7QRX9"/>
<proteinExistence type="predicted"/>
<dbReference type="GO" id="GO:0005886">
    <property type="term" value="C:plasma membrane"/>
    <property type="evidence" value="ECO:0007669"/>
    <property type="project" value="UniProtKB-SubCell"/>
</dbReference>
<evidence type="ECO:0000256" key="2">
    <source>
        <dbReference type="ARBA" id="ARBA00022475"/>
    </source>
</evidence>